<feature type="compositionally biased region" description="Basic residues" evidence="8">
    <location>
        <begin position="250"/>
        <end position="261"/>
    </location>
</feature>
<evidence type="ECO:0000256" key="7">
    <source>
        <dbReference type="RuleBase" id="RU366025"/>
    </source>
</evidence>
<feature type="compositionally biased region" description="Low complexity" evidence="8">
    <location>
        <begin position="623"/>
        <end position="638"/>
    </location>
</feature>
<gene>
    <name evidence="10" type="ORF">PAUS00366_LOCUS19611</name>
</gene>
<feature type="domain" description="USP" evidence="9">
    <location>
        <begin position="125"/>
        <end position="579"/>
    </location>
</feature>
<dbReference type="InterPro" id="IPR050164">
    <property type="entry name" value="Peptidase_C19"/>
</dbReference>
<reference evidence="10" key="1">
    <citation type="submission" date="2021-01" db="EMBL/GenBank/DDBJ databases">
        <authorList>
            <person name="Corre E."/>
            <person name="Pelletier E."/>
            <person name="Niang G."/>
            <person name="Scheremetjew M."/>
            <person name="Finn R."/>
            <person name="Kale V."/>
            <person name="Holt S."/>
            <person name="Cochrane G."/>
            <person name="Meng A."/>
            <person name="Brown T."/>
            <person name="Cohen L."/>
        </authorList>
    </citation>
    <scope>NUCLEOTIDE SEQUENCE</scope>
    <source>
        <strain evidence="10">10249 10 AB</strain>
    </source>
</reference>
<keyword evidence="4 7" id="KW-0833">Ubl conjugation pathway</keyword>
<feature type="compositionally biased region" description="Basic residues" evidence="8">
    <location>
        <begin position="870"/>
        <end position="879"/>
    </location>
</feature>
<dbReference type="PANTHER" id="PTHR24006">
    <property type="entry name" value="UBIQUITIN CARBOXYL-TERMINAL HYDROLASE"/>
    <property type="match status" value="1"/>
</dbReference>
<dbReference type="InterPro" id="IPR028889">
    <property type="entry name" value="USP"/>
</dbReference>
<feature type="region of interest" description="Disordered" evidence="8">
    <location>
        <begin position="817"/>
        <end position="879"/>
    </location>
</feature>
<dbReference type="PROSITE" id="PS50235">
    <property type="entry name" value="USP_3"/>
    <property type="match status" value="1"/>
</dbReference>
<dbReference type="InterPro" id="IPR038765">
    <property type="entry name" value="Papain-like_cys_pep_sf"/>
</dbReference>
<evidence type="ECO:0000256" key="6">
    <source>
        <dbReference type="ARBA" id="ARBA00022807"/>
    </source>
</evidence>
<evidence type="ECO:0000256" key="1">
    <source>
        <dbReference type="ARBA" id="ARBA00000707"/>
    </source>
</evidence>
<accession>A0A7S4AU06</accession>
<dbReference type="SUPFAM" id="SSF54001">
    <property type="entry name" value="Cysteine proteinases"/>
    <property type="match status" value="1"/>
</dbReference>
<keyword evidence="6 7" id="KW-0788">Thiol protease</keyword>
<feature type="compositionally biased region" description="Basic and acidic residues" evidence="8">
    <location>
        <begin position="831"/>
        <end position="843"/>
    </location>
</feature>
<dbReference type="InterPro" id="IPR001394">
    <property type="entry name" value="Peptidase_C19_UCH"/>
</dbReference>
<dbReference type="GO" id="GO:0016579">
    <property type="term" value="P:protein deubiquitination"/>
    <property type="evidence" value="ECO:0007669"/>
    <property type="project" value="InterPro"/>
</dbReference>
<organism evidence="10">
    <name type="scientific">Pseudo-nitzschia australis</name>
    <dbReference type="NCBI Taxonomy" id="44445"/>
    <lineage>
        <taxon>Eukaryota</taxon>
        <taxon>Sar</taxon>
        <taxon>Stramenopiles</taxon>
        <taxon>Ochrophyta</taxon>
        <taxon>Bacillariophyta</taxon>
        <taxon>Bacillariophyceae</taxon>
        <taxon>Bacillariophycidae</taxon>
        <taxon>Bacillariales</taxon>
        <taxon>Bacillariaceae</taxon>
        <taxon>Pseudo-nitzschia</taxon>
    </lineage>
</organism>
<dbReference type="PANTHER" id="PTHR24006:SF758">
    <property type="entry name" value="UBIQUITIN CARBOXYL-TERMINAL HYDROLASE 36"/>
    <property type="match status" value="1"/>
</dbReference>
<protein>
    <recommendedName>
        <fullName evidence="7">Ubiquitin carboxyl-terminal hydrolase</fullName>
        <ecNumber evidence="7">3.4.19.12</ecNumber>
    </recommendedName>
</protein>
<feature type="compositionally biased region" description="Low complexity" evidence="8">
    <location>
        <begin position="225"/>
        <end position="234"/>
    </location>
</feature>
<dbReference type="GO" id="GO:0005829">
    <property type="term" value="C:cytosol"/>
    <property type="evidence" value="ECO:0007669"/>
    <property type="project" value="TreeGrafter"/>
</dbReference>
<keyword evidence="3 7" id="KW-0645">Protease</keyword>
<evidence type="ECO:0000256" key="8">
    <source>
        <dbReference type="SAM" id="MobiDB-lite"/>
    </source>
</evidence>
<proteinExistence type="inferred from homology"/>
<feature type="compositionally biased region" description="Basic and acidic residues" evidence="8">
    <location>
        <begin position="775"/>
        <end position="784"/>
    </location>
</feature>
<feature type="compositionally biased region" description="Acidic residues" evidence="8">
    <location>
        <begin position="180"/>
        <end position="189"/>
    </location>
</feature>
<dbReference type="GO" id="GO:0006508">
    <property type="term" value="P:proteolysis"/>
    <property type="evidence" value="ECO:0007669"/>
    <property type="project" value="UniProtKB-KW"/>
</dbReference>
<dbReference type="GO" id="GO:0004843">
    <property type="term" value="F:cysteine-type deubiquitinase activity"/>
    <property type="evidence" value="ECO:0007669"/>
    <property type="project" value="UniProtKB-UniRule"/>
</dbReference>
<dbReference type="PROSITE" id="PS00972">
    <property type="entry name" value="USP_1"/>
    <property type="match status" value="1"/>
</dbReference>
<feature type="compositionally biased region" description="Basic and acidic residues" evidence="8">
    <location>
        <begin position="262"/>
        <end position="276"/>
    </location>
</feature>
<dbReference type="PROSITE" id="PS00973">
    <property type="entry name" value="USP_2"/>
    <property type="match status" value="1"/>
</dbReference>
<dbReference type="AlphaFoldDB" id="A0A7S4AU06"/>
<sequence length="879" mass="97979">MTRIYNDYDNDNEDDRSKDEELCYPGSGRGAAPNISSSKSSKRRSRTRPPMSTPTSYGTTIFKGGVPTVVALKGGVRGGHSVILPKITHHSQQPLGLSPGDYLANGEGPPNNSLHSMVHPQFWPKGFSNVGNTCYANAALQCLLSTALTSALLDPKTMPILRRYSSNPNLLAMGSGSVDSSDDDEDSDNDGCGISIDNDIDEEEDGIFIDSDGLVLSKSFSPTATATETQIQTQPNSKTPAFSKTEKKAAKAKKKKKREIRRVKAEGAAKRKERERRRMEETCKWLTRELTSIAQEYMEDSSSSLRQSPLNGSSLTGGRTSFVGWLSSSYSQTLGIGGQQLQNSHGVVNPGSITRHPNRLSQCLKPYQQEDAHEFMRALLSNLVMNGHNRQLSSLFDGLLESSVTCQTCGRASLTRDRYMDLSVDINHVEIATLDDALFEFTKDELLTEDNAVFCQRCRKKQSVTKGLRLATAPSILVVHLKRFAFNDYGRLVRLHKRIEFPQRLEIGDYMSNLNKARPPAYELVGVLVHQGQTCASGHYLSFVKKNGEWFKCNDSEVSKVDESTVMIQQAYIVMYEVSGMRENSCFRPTALRKEASIMSTIESSDDATLPKEDFSVCGTHWSASDKSSSKRSSSYRDGIGTYNNPFGTDHPATKKANDESTTESIMRVLREASGRLITDICCDSGLQEPETRVLDDKELFLENNDDFDFNNLGQRRNFNSGRYAHECESVDTQDSLIRRQALMSSRAPNPIHVLEVQPKGKTRGSHRSQTAPRQRGETLHTEPRYTTFTPRIDGNGQPQPQFRKFPSNSILLAEMNDTGSISSRSTLTKRSKDSFRSRDRHSFAAPTSNTRYSMTSNHEEMTFPPRNPGRQRSKTVQR</sequence>
<feature type="compositionally biased region" description="Polar residues" evidence="8">
    <location>
        <begin position="846"/>
        <end position="857"/>
    </location>
</feature>
<evidence type="ECO:0000256" key="2">
    <source>
        <dbReference type="ARBA" id="ARBA00009085"/>
    </source>
</evidence>
<evidence type="ECO:0000313" key="10">
    <source>
        <dbReference type="EMBL" id="CAE0726851.1"/>
    </source>
</evidence>
<feature type="region of interest" description="Disordered" evidence="8">
    <location>
        <begin position="1"/>
        <end position="57"/>
    </location>
</feature>
<feature type="region of interest" description="Disordered" evidence="8">
    <location>
        <begin position="172"/>
        <end position="198"/>
    </location>
</feature>
<dbReference type="InterPro" id="IPR018200">
    <property type="entry name" value="USP_CS"/>
</dbReference>
<evidence type="ECO:0000259" key="9">
    <source>
        <dbReference type="PROSITE" id="PS50235"/>
    </source>
</evidence>
<keyword evidence="5 7" id="KW-0378">Hydrolase</keyword>
<dbReference type="Gene3D" id="3.90.70.10">
    <property type="entry name" value="Cysteine proteinases"/>
    <property type="match status" value="1"/>
</dbReference>
<feature type="region of interest" description="Disordered" evidence="8">
    <location>
        <begin position="225"/>
        <end position="276"/>
    </location>
</feature>
<feature type="compositionally biased region" description="Polar residues" evidence="8">
    <location>
        <begin position="818"/>
        <end position="829"/>
    </location>
</feature>
<evidence type="ECO:0000256" key="5">
    <source>
        <dbReference type="ARBA" id="ARBA00022801"/>
    </source>
</evidence>
<evidence type="ECO:0000256" key="4">
    <source>
        <dbReference type="ARBA" id="ARBA00022786"/>
    </source>
</evidence>
<feature type="region of interest" description="Disordered" evidence="8">
    <location>
        <begin position="621"/>
        <end position="660"/>
    </location>
</feature>
<dbReference type="EMBL" id="HBIX01029158">
    <property type="protein sequence ID" value="CAE0726851.1"/>
    <property type="molecule type" value="Transcribed_RNA"/>
</dbReference>
<comment type="catalytic activity">
    <reaction evidence="1 7">
        <text>Thiol-dependent hydrolysis of ester, thioester, amide, peptide and isopeptide bonds formed by the C-terminal Gly of ubiquitin (a 76-residue protein attached to proteins as an intracellular targeting signal).</text>
        <dbReference type="EC" id="3.4.19.12"/>
    </reaction>
</comment>
<comment type="similarity">
    <text evidence="2 7">Belongs to the peptidase C19 family.</text>
</comment>
<name>A0A7S4AU06_9STRA</name>
<dbReference type="GO" id="GO:0005634">
    <property type="term" value="C:nucleus"/>
    <property type="evidence" value="ECO:0007669"/>
    <property type="project" value="TreeGrafter"/>
</dbReference>
<feature type="region of interest" description="Disordered" evidence="8">
    <location>
        <begin position="758"/>
        <end position="805"/>
    </location>
</feature>
<dbReference type="Pfam" id="PF00443">
    <property type="entry name" value="UCH"/>
    <property type="match status" value="1"/>
</dbReference>
<dbReference type="EC" id="3.4.19.12" evidence="7"/>
<evidence type="ECO:0000256" key="3">
    <source>
        <dbReference type="ARBA" id="ARBA00022670"/>
    </source>
</evidence>